<dbReference type="Gene3D" id="3.30.420.40">
    <property type="match status" value="1"/>
</dbReference>
<dbReference type="GO" id="GO:0005794">
    <property type="term" value="C:Golgi apparatus"/>
    <property type="evidence" value="ECO:0007669"/>
    <property type="project" value="TreeGrafter"/>
</dbReference>
<evidence type="ECO:0000256" key="5">
    <source>
        <dbReference type="RuleBase" id="RU003833"/>
    </source>
</evidence>
<evidence type="ECO:0000313" key="9">
    <source>
        <dbReference type="Proteomes" id="UP000287166"/>
    </source>
</evidence>
<keyword evidence="4" id="KW-0547">Nucleotide-binding</keyword>
<dbReference type="Proteomes" id="UP000287166">
    <property type="component" value="Unassembled WGS sequence"/>
</dbReference>
<accession>A0A401GI34</accession>
<dbReference type="PANTHER" id="PTHR11782">
    <property type="entry name" value="ADENOSINE/GUANOSINE DIPHOSPHATASE"/>
    <property type="match status" value="1"/>
</dbReference>
<evidence type="ECO:0000256" key="6">
    <source>
        <dbReference type="SAM" id="MobiDB-lite"/>
    </source>
</evidence>
<organism evidence="8 9">
    <name type="scientific">Sparassis crispa</name>
    <dbReference type="NCBI Taxonomy" id="139825"/>
    <lineage>
        <taxon>Eukaryota</taxon>
        <taxon>Fungi</taxon>
        <taxon>Dikarya</taxon>
        <taxon>Basidiomycota</taxon>
        <taxon>Agaricomycotina</taxon>
        <taxon>Agaricomycetes</taxon>
        <taxon>Polyporales</taxon>
        <taxon>Sparassidaceae</taxon>
        <taxon>Sparassis</taxon>
    </lineage>
</organism>
<evidence type="ECO:0000313" key="8">
    <source>
        <dbReference type="EMBL" id="GBE81864.1"/>
    </source>
</evidence>
<evidence type="ECO:0000256" key="7">
    <source>
        <dbReference type="SAM" id="Phobius"/>
    </source>
</evidence>
<keyword evidence="7" id="KW-1133">Transmembrane helix</keyword>
<dbReference type="AlphaFoldDB" id="A0A401GI34"/>
<feature type="region of interest" description="Disordered" evidence="6">
    <location>
        <begin position="643"/>
        <end position="700"/>
    </location>
</feature>
<name>A0A401GI34_9APHY</name>
<dbReference type="Pfam" id="PF01150">
    <property type="entry name" value="GDA1_CD39"/>
    <property type="match status" value="1"/>
</dbReference>
<dbReference type="PROSITE" id="PS01238">
    <property type="entry name" value="GDA1_CD39_NTPASE"/>
    <property type="match status" value="1"/>
</dbReference>
<dbReference type="GO" id="GO:0017111">
    <property type="term" value="F:ribonucleoside triphosphate phosphatase activity"/>
    <property type="evidence" value="ECO:0007669"/>
    <property type="project" value="TreeGrafter"/>
</dbReference>
<keyword evidence="2 5" id="KW-0378">Hydrolase</keyword>
<dbReference type="InterPro" id="IPR000407">
    <property type="entry name" value="GDA1_CD39_NTPase"/>
</dbReference>
<evidence type="ECO:0000256" key="1">
    <source>
        <dbReference type="ARBA" id="ARBA00009283"/>
    </source>
</evidence>
<keyword evidence="4" id="KW-0067">ATP-binding</keyword>
<protein>
    <submittedName>
        <fullName evidence="8">Golgi apyrase</fullName>
    </submittedName>
</protein>
<reference evidence="8 9" key="1">
    <citation type="journal article" date="2018" name="Sci. Rep.">
        <title>Genome sequence of the cauliflower mushroom Sparassis crispa (Hanabiratake) and its association with beneficial usage.</title>
        <authorList>
            <person name="Kiyama R."/>
            <person name="Furutani Y."/>
            <person name="Kawaguchi K."/>
            <person name="Nakanishi T."/>
        </authorList>
    </citation>
    <scope>NUCLEOTIDE SEQUENCE [LARGE SCALE GENOMIC DNA]</scope>
</reference>
<feature type="compositionally biased region" description="Low complexity" evidence="6">
    <location>
        <begin position="671"/>
        <end position="685"/>
    </location>
</feature>
<dbReference type="Gene3D" id="3.30.420.150">
    <property type="entry name" value="Exopolyphosphatase. Domain 2"/>
    <property type="match status" value="1"/>
</dbReference>
<evidence type="ECO:0000256" key="4">
    <source>
        <dbReference type="PIRSR" id="PIRSR600407-2"/>
    </source>
</evidence>
<dbReference type="GO" id="GO:0016020">
    <property type="term" value="C:membrane"/>
    <property type="evidence" value="ECO:0007669"/>
    <property type="project" value="TreeGrafter"/>
</dbReference>
<dbReference type="FunCoup" id="A0A401GI34">
    <property type="interactions" value="177"/>
</dbReference>
<dbReference type="InParanoid" id="A0A401GI34"/>
<dbReference type="PANTHER" id="PTHR11782:SF121">
    <property type="entry name" value="NUCLEOSIDE-DIPHOSPHATASE MIG-23"/>
    <property type="match status" value="1"/>
</dbReference>
<proteinExistence type="inferred from homology"/>
<dbReference type="EMBL" id="BFAD01000004">
    <property type="protein sequence ID" value="GBE81864.1"/>
    <property type="molecule type" value="Genomic_DNA"/>
</dbReference>
<dbReference type="OrthoDB" id="6372431at2759"/>
<evidence type="ECO:0000256" key="3">
    <source>
        <dbReference type="PIRSR" id="PIRSR600407-1"/>
    </source>
</evidence>
<dbReference type="RefSeq" id="XP_027612777.1">
    <property type="nucleotide sequence ID" value="XM_027756976.1"/>
</dbReference>
<feature type="compositionally biased region" description="Polar residues" evidence="6">
    <location>
        <begin position="658"/>
        <end position="670"/>
    </location>
</feature>
<dbReference type="GO" id="GO:0004382">
    <property type="term" value="F:GDP phosphatase activity"/>
    <property type="evidence" value="ECO:0007669"/>
    <property type="project" value="TreeGrafter"/>
</dbReference>
<keyword evidence="7" id="KW-0812">Transmembrane</keyword>
<dbReference type="GO" id="GO:0005524">
    <property type="term" value="F:ATP binding"/>
    <property type="evidence" value="ECO:0007669"/>
    <property type="project" value="UniProtKB-KW"/>
</dbReference>
<feature type="binding site" evidence="4">
    <location>
        <begin position="194"/>
        <end position="198"/>
    </location>
    <ligand>
        <name>ATP</name>
        <dbReference type="ChEBI" id="CHEBI:30616"/>
    </ligand>
</feature>
<dbReference type="GO" id="GO:0006256">
    <property type="term" value="P:UDP catabolic process"/>
    <property type="evidence" value="ECO:0007669"/>
    <property type="project" value="TreeGrafter"/>
</dbReference>
<dbReference type="GeneID" id="38778781"/>
<dbReference type="GO" id="GO:0046036">
    <property type="term" value="P:CTP metabolic process"/>
    <property type="evidence" value="ECO:0007669"/>
    <property type="project" value="TreeGrafter"/>
</dbReference>
<feature type="active site" description="Proton acceptor" evidence="3">
    <location>
        <position position="162"/>
    </location>
</feature>
<sequence length="765" mass="83172">MPPPTSVDSWLTARRFGIVIDAGSSGSRLQIYSWKDARAMQGAGIALDTLPKVEKGTLDSEEWSMKVEPGISSFADNLEGVSGYLAPLLEHARTVIPPSLEPETPLFLLATAGMRLLNPTQQAEVLQATCHFLRFHSNFRIDDMSPAGPCGSSVRVITGEAEGLFGWIAVNYLMDGFSASGSELPTYGFLDMGGASTQIAFEPSKEAQENAQNLADVRLRLLNGEEIIHKVFVTTWLGYGTNLARERYVGQTLSEYDSNRTSSSTQDRIILDPCLPRDLQLTESPAHLDSSNAPSKIQPTLVGTGSFEQCLERTLPLLNKEAPCPDENCLFDGVYVPPIDFSASNFIGVSEYWYSSEHIFGLGGAYDVVQFERAASEFCARNWDDIVRHHESSQQQGKLGGAGEIQVHGEFAGAGVWGNKVNISRLQMQCFKAAWIVNVLHEGIGLPRIIDAGGNSSTNGDKVAEQAATKGLGRPAFQSMDTVGDIAISWTLGKMVLEASKEVTPFSASVPPLIDPLSNSPSVVNSPSKSHLPSFLDFEAIEDRISHRLPISLTRQSLGFSPVATLFYLTVIAVCLAVMYRLRHRVRSAVRRIIYRKDRGYTLEGYAMEEGRALNGGSQLRMSRSSSLLRISSQILQPLKTLSSSLGSRNHHPPSIGITVTSRHPTRSGQYSPSRVSPLRSLSYPPQKPPLLSPIDAPNGTATAFVPGSPRLQDGSIVSNGSLASLTSRSRNSSQVNLAVLTPRQTISRASSGAYRLSDRFWNEA</sequence>
<dbReference type="GO" id="GO:0045134">
    <property type="term" value="F:UDP phosphatase activity"/>
    <property type="evidence" value="ECO:0007669"/>
    <property type="project" value="TreeGrafter"/>
</dbReference>
<dbReference type="CDD" id="cd24039">
    <property type="entry name" value="ASKHA_NBD_YND1-like"/>
    <property type="match status" value="1"/>
</dbReference>
<comment type="caution">
    <text evidence="8">The sequence shown here is derived from an EMBL/GenBank/DDBJ whole genome shotgun (WGS) entry which is preliminary data.</text>
</comment>
<comment type="similarity">
    <text evidence="1 5">Belongs to the GDA1/CD39 NTPase family.</text>
</comment>
<feature type="transmembrane region" description="Helical" evidence="7">
    <location>
        <begin position="558"/>
        <end position="582"/>
    </location>
</feature>
<keyword evidence="7" id="KW-0472">Membrane</keyword>
<keyword evidence="9" id="KW-1185">Reference proteome</keyword>
<evidence type="ECO:0000256" key="2">
    <source>
        <dbReference type="ARBA" id="ARBA00022801"/>
    </source>
</evidence>
<dbReference type="STRING" id="139825.A0A401GI34"/>
<gene>
    <name evidence="8" type="ORF">SCP_0402380</name>
</gene>